<dbReference type="Pfam" id="PF04024">
    <property type="entry name" value="PspC"/>
    <property type="match status" value="1"/>
</dbReference>
<dbReference type="EMBL" id="FNKH01000002">
    <property type="protein sequence ID" value="SDQ93503.1"/>
    <property type="molecule type" value="Genomic_DNA"/>
</dbReference>
<keyword evidence="9" id="KW-1185">Reference proteome</keyword>
<organism evidence="8 9">
    <name type="scientific">Crystallibacter crystallopoietes</name>
    <dbReference type="NCBI Taxonomy" id="37928"/>
    <lineage>
        <taxon>Bacteria</taxon>
        <taxon>Bacillati</taxon>
        <taxon>Actinomycetota</taxon>
        <taxon>Actinomycetes</taxon>
        <taxon>Micrococcales</taxon>
        <taxon>Micrococcaceae</taxon>
        <taxon>Crystallibacter</taxon>
    </lineage>
</organism>
<evidence type="ECO:0000256" key="4">
    <source>
        <dbReference type="ARBA" id="ARBA00022989"/>
    </source>
</evidence>
<feature type="transmembrane region" description="Helical" evidence="6">
    <location>
        <begin position="53"/>
        <end position="76"/>
    </location>
</feature>
<evidence type="ECO:0000259" key="7">
    <source>
        <dbReference type="Pfam" id="PF04024"/>
    </source>
</evidence>
<keyword evidence="3 6" id="KW-0812">Transmembrane</keyword>
<proteinExistence type="predicted"/>
<evidence type="ECO:0000256" key="1">
    <source>
        <dbReference type="ARBA" id="ARBA00004162"/>
    </source>
</evidence>
<dbReference type="InterPro" id="IPR052027">
    <property type="entry name" value="PspC"/>
</dbReference>
<reference evidence="8 9" key="1">
    <citation type="submission" date="2016-10" db="EMBL/GenBank/DDBJ databases">
        <authorList>
            <person name="de Groot N.N."/>
        </authorList>
    </citation>
    <scope>NUCLEOTIDE SEQUENCE [LARGE SCALE GENOMIC DNA]</scope>
    <source>
        <strain evidence="8 9">DSM 20117</strain>
    </source>
</reference>
<dbReference type="AlphaFoldDB" id="A0A1H1EXW1"/>
<dbReference type="PANTHER" id="PTHR33885">
    <property type="entry name" value="PHAGE SHOCK PROTEIN C"/>
    <property type="match status" value="1"/>
</dbReference>
<feature type="domain" description="Phage shock protein PspC N-terminal" evidence="7">
    <location>
        <begin position="25"/>
        <end position="78"/>
    </location>
</feature>
<evidence type="ECO:0000256" key="3">
    <source>
        <dbReference type="ARBA" id="ARBA00022692"/>
    </source>
</evidence>
<evidence type="ECO:0000313" key="9">
    <source>
        <dbReference type="Proteomes" id="UP000181917"/>
    </source>
</evidence>
<evidence type="ECO:0000313" key="8">
    <source>
        <dbReference type="EMBL" id="SDQ93503.1"/>
    </source>
</evidence>
<dbReference type="STRING" id="37928.SAMN04489742_3144"/>
<evidence type="ECO:0000256" key="5">
    <source>
        <dbReference type="ARBA" id="ARBA00023136"/>
    </source>
</evidence>
<comment type="subcellular location">
    <subcellularLocation>
        <location evidence="1">Cell membrane</location>
        <topology evidence="1">Single-pass membrane protein</topology>
    </subcellularLocation>
</comment>
<protein>
    <submittedName>
        <fullName evidence="8">Phage shock protein PspC (Stress-responsive transcriptional regulator)</fullName>
    </submittedName>
</protein>
<sequence length="97" mass="10867">MTIEPKHESIDPMDTLYKTLRSIPVRRGPNRWVGGVCGGIAEKFGWDATVVRIVTLLLFLFPGIGVAAYLVAWLLLPKYDGSIALERLLQSKGTRRR</sequence>
<evidence type="ECO:0000256" key="6">
    <source>
        <dbReference type="SAM" id="Phobius"/>
    </source>
</evidence>
<name>A0A1H1EXW1_9MICC</name>
<dbReference type="InterPro" id="IPR007168">
    <property type="entry name" value="Phageshock_PspC_N"/>
</dbReference>
<evidence type="ECO:0000256" key="2">
    <source>
        <dbReference type="ARBA" id="ARBA00022475"/>
    </source>
</evidence>
<gene>
    <name evidence="8" type="ORF">SAMN04489742_3144</name>
</gene>
<keyword evidence="5 6" id="KW-0472">Membrane</keyword>
<keyword evidence="4 6" id="KW-1133">Transmembrane helix</keyword>
<dbReference type="PANTHER" id="PTHR33885:SF3">
    <property type="entry name" value="PHAGE SHOCK PROTEIN C"/>
    <property type="match status" value="1"/>
</dbReference>
<accession>A0A1H1EXW1</accession>
<dbReference type="Proteomes" id="UP000181917">
    <property type="component" value="Unassembled WGS sequence"/>
</dbReference>
<keyword evidence="2" id="KW-1003">Cell membrane</keyword>
<dbReference type="GO" id="GO:0005886">
    <property type="term" value="C:plasma membrane"/>
    <property type="evidence" value="ECO:0007669"/>
    <property type="project" value="UniProtKB-SubCell"/>
</dbReference>